<dbReference type="RefSeq" id="WP_329527756.1">
    <property type="nucleotide sequence ID" value="NZ_JBHSKH010000023.1"/>
</dbReference>
<dbReference type="Pfam" id="PF13577">
    <property type="entry name" value="SnoaL_4"/>
    <property type="match status" value="1"/>
</dbReference>
<dbReference type="InterPro" id="IPR032710">
    <property type="entry name" value="NTF2-like_dom_sf"/>
</dbReference>
<dbReference type="CDD" id="cd00531">
    <property type="entry name" value="NTF2_like"/>
    <property type="match status" value="1"/>
</dbReference>
<reference evidence="3" key="1">
    <citation type="journal article" date="2019" name="Int. J. Syst. Evol. Microbiol.">
        <title>The Global Catalogue of Microorganisms (GCM) 10K type strain sequencing project: providing services to taxonomists for standard genome sequencing and annotation.</title>
        <authorList>
            <consortium name="The Broad Institute Genomics Platform"/>
            <consortium name="The Broad Institute Genome Sequencing Center for Infectious Disease"/>
            <person name="Wu L."/>
            <person name="Ma J."/>
        </authorList>
    </citation>
    <scope>NUCLEOTIDE SEQUENCE [LARGE SCALE GENOMIC DNA]</scope>
    <source>
        <strain evidence="3">CGMCC 4.7020</strain>
    </source>
</reference>
<dbReference type="SUPFAM" id="SSF54427">
    <property type="entry name" value="NTF2-like"/>
    <property type="match status" value="1"/>
</dbReference>
<organism evidence="2 3">
    <name type="scientific">Streptomyces kaempferi</name>
    <dbReference type="NCBI Taxonomy" id="333725"/>
    <lineage>
        <taxon>Bacteria</taxon>
        <taxon>Bacillati</taxon>
        <taxon>Actinomycetota</taxon>
        <taxon>Actinomycetes</taxon>
        <taxon>Kitasatosporales</taxon>
        <taxon>Streptomycetaceae</taxon>
        <taxon>Streptomyces</taxon>
    </lineage>
</organism>
<gene>
    <name evidence="2" type="ORF">ACFQ5X_16725</name>
</gene>
<protein>
    <submittedName>
        <fullName evidence="2">Nuclear transport factor 2 family protein</fullName>
    </submittedName>
</protein>
<evidence type="ECO:0000313" key="3">
    <source>
        <dbReference type="Proteomes" id="UP001597058"/>
    </source>
</evidence>
<dbReference type="Gene3D" id="3.10.450.50">
    <property type="match status" value="1"/>
</dbReference>
<dbReference type="InterPro" id="IPR037401">
    <property type="entry name" value="SnoaL-like"/>
</dbReference>
<sequence>MRTSTADGFDVLNVVGEYFQFCDVKDWDGMRSLWTDVVTVDYAGVFPLDGQVEAETLKRAMADVIGPIPLTQHMVTSPVVTIDGDTATVRFHLEALHHHPELGDDERSTDWTLYARDVIGLDRTPRGWKVSSEKLTLMHQTGNRDFVSDLTRLATGRS</sequence>
<keyword evidence="3" id="KW-1185">Reference proteome</keyword>
<feature type="domain" description="SnoaL-like" evidence="1">
    <location>
        <begin position="10"/>
        <end position="132"/>
    </location>
</feature>
<dbReference type="Proteomes" id="UP001597058">
    <property type="component" value="Unassembled WGS sequence"/>
</dbReference>
<comment type="caution">
    <text evidence="2">The sequence shown here is derived from an EMBL/GenBank/DDBJ whole genome shotgun (WGS) entry which is preliminary data.</text>
</comment>
<dbReference type="EMBL" id="JBHTMM010000018">
    <property type="protein sequence ID" value="MFD1307486.1"/>
    <property type="molecule type" value="Genomic_DNA"/>
</dbReference>
<name>A0ABW3XEH1_9ACTN</name>
<proteinExistence type="predicted"/>
<accession>A0ABW3XEH1</accession>
<evidence type="ECO:0000259" key="1">
    <source>
        <dbReference type="Pfam" id="PF13577"/>
    </source>
</evidence>
<evidence type="ECO:0000313" key="2">
    <source>
        <dbReference type="EMBL" id="MFD1307486.1"/>
    </source>
</evidence>